<evidence type="ECO:0000256" key="14">
    <source>
        <dbReference type="SAM" id="MobiDB-lite"/>
    </source>
</evidence>
<dbReference type="FunFam" id="3.90.199.10:FF:000002">
    <property type="entry name" value="DNA topoisomerase 2"/>
    <property type="match status" value="1"/>
</dbReference>
<evidence type="ECO:0000256" key="3">
    <source>
        <dbReference type="ARBA" id="ARBA00001946"/>
    </source>
</evidence>
<keyword evidence="11 12" id="KW-0413">Isomerase</keyword>
<dbReference type="GO" id="GO:0006265">
    <property type="term" value="P:DNA topological change"/>
    <property type="evidence" value="ECO:0007669"/>
    <property type="project" value="UniProtKB-UniRule"/>
</dbReference>
<keyword evidence="5" id="KW-0479">Metal-binding</keyword>
<dbReference type="SMART" id="SM00433">
    <property type="entry name" value="TOP2c"/>
    <property type="match status" value="1"/>
</dbReference>
<keyword evidence="10 12" id="KW-0238">DNA-binding</keyword>
<reference evidence="17" key="1">
    <citation type="submission" date="2015-07" db="EMBL/GenBank/DDBJ databases">
        <title>Adaptation to a free-living lifestyle via gene acquisitions in the diplomonad Trepomonas sp. PC1.</title>
        <authorList>
            <person name="Xu F."/>
            <person name="Jerlstrom-Hultqvist J."/>
            <person name="Kolisko M."/>
            <person name="Simpson A.G.B."/>
            <person name="Roger A.J."/>
            <person name="Svard S.G."/>
            <person name="Andersson J.O."/>
        </authorList>
    </citation>
    <scope>NUCLEOTIDE SEQUENCE</scope>
    <source>
        <strain evidence="17">PC1</strain>
    </source>
</reference>
<dbReference type="EC" id="5.6.2.2" evidence="13"/>
<dbReference type="InterPro" id="IPR013757">
    <property type="entry name" value="Topo_IIA_A_a_sf"/>
</dbReference>
<dbReference type="InterPro" id="IPR020568">
    <property type="entry name" value="Ribosomal_Su5_D2-typ_SF"/>
</dbReference>
<dbReference type="InterPro" id="IPR013760">
    <property type="entry name" value="Topo_IIA-like_dom_sf"/>
</dbReference>
<comment type="function">
    <text evidence="13">Control of topological states of DNA by transient breakage and subsequent rejoining of DNA strands. Topoisomerase II makes double-strand breaks.</text>
</comment>
<dbReference type="PANTHER" id="PTHR10169:SF38">
    <property type="entry name" value="DNA TOPOISOMERASE 2"/>
    <property type="match status" value="1"/>
</dbReference>
<feature type="non-terminal residue" evidence="17">
    <location>
        <position position="1"/>
    </location>
</feature>
<evidence type="ECO:0000256" key="1">
    <source>
        <dbReference type="ARBA" id="ARBA00000185"/>
    </source>
</evidence>
<protein>
    <recommendedName>
        <fullName evidence="13">DNA topoisomerase 2</fullName>
        <ecNumber evidence="13">5.6.2.2</ecNumber>
    </recommendedName>
</protein>
<dbReference type="InterPro" id="IPR006171">
    <property type="entry name" value="TOPRIM_dom"/>
</dbReference>
<dbReference type="SUPFAM" id="SSF56719">
    <property type="entry name" value="Type II DNA topoisomerase"/>
    <property type="match status" value="1"/>
</dbReference>
<dbReference type="PRINTS" id="PR01158">
    <property type="entry name" value="TOPISMRASEII"/>
</dbReference>
<keyword evidence="9 12" id="KW-0799">Topoisomerase</keyword>
<dbReference type="InterPro" id="IPR002205">
    <property type="entry name" value="Topo_IIA_dom_A"/>
</dbReference>
<comment type="subunit">
    <text evidence="13">Homodimer.</text>
</comment>
<feature type="compositionally biased region" description="Acidic residues" evidence="14">
    <location>
        <begin position="1294"/>
        <end position="1311"/>
    </location>
</feature>
<dbReference type="Gene3D" id="3.40.50.670">
    <property type="match status" value="1"/>
</dbReference>
<dbReference type="InterPro" id="IPR014721">
    <property type="entry name" value="Ribsml_uS5_D2-typ_fold_subgr"/>
</dbReference>
<dbReference type="PROSITE" id="PS50880">
    <property type="entry name" value="TOPRIM"/>
    <property type="match status" value="1"/>
</dbReference>
<evidence type="ECO:0000256" key="2">
    <source>
        <dbReference type="ARBA" id="ARBA00001913"/>
    </source>
</evidence>
<dbReference type="PANTHER" id="PTHR10169">
    <property type="entry name" value="DNA TOPOISOMERASE/GYRASE"/>
    <property type="match status" value="1"/>
</dbReference>
<dbReference type="Gene3D" id="3.90.199.10">
    <property type="entry name" value="Topoisomerase II, domain 5"/>
    <property type="match status" value="1"/>
</dbReference>
<evidence type="ECO:0000256" key="10">
    <source>
        <dbReference type="ARBA" id="ARBA00023125"/>
    </source>
</evidence>
<dbReference type="Gene3D" id="3.30.1360.40">
    <property type="match status" value="1"/>
</dbReference>
<feature type="compositionally biased region" description="Basic and acidic residues" evidence="14">
    <location>
        <begin position="1214"/>
        <end position="1282"/>
    </location>
</feature>
<dbReference type="Gene3D" id="3.30.1490.30">
    <property type="match status" value="1"/>
</dbReference>
<evidence type="ECO:0000256" key="8">
    <source>
        <dbReference type="ARBA" id="ARBA00022842"/>
    </source>
</evidence>
<evidence type="ECO:0000256" key="6">
    <source>
        <dbReference type="ARBA" id="ARBA00022741"/>
    </source>
</evidence>
<dbReference type="Gene3D" id="3.30.230.10">
    <property type="match status" value="1"/>
</dbReference>
<dbReference type="GO" id="GO:0000712">
    <property type="term" value="P:resolution of meiotic recombination intermediates"/>
    <property type="evidence" value="ECO:0007669"/>
    <property type="project" value="TreeGrafter"/>
</dbReference>
<dbReference type="SMART" id="SM00434">
    <property type="entry name" value="TOP4c"/>
    <property type="match status" value="1"/>
</dbReference>
<proteinExistence type="inferred from homology"/>
<evidence type="ECO:0000256" key="9">
    <source>
        <dbReference type="ARBA" id="ARBA00023029"/>
    </source>
</evidence>
<dbReference type="InterPro" id="IPR001241">
    <property type="entry name" value="Topo_IIA"/>
</dbReference>
<dbReference type="InterPro" id="IPR031660">
    <property type="entry name" value="TOPRIM_C"/>
</dbReference>
<evidence type="ECO:0000256" key="11">
    <source>
        <dbReference type="ARBA" id="ARBA00023235"/>
    </source>
</evidence>
<dbReference type="Pfam" id="PF00521">
    <property type="entry name" value="DNA_topoisoIV"/>
    <property type="match status" value="1"/>
</dbReference>
<comment type="cofactor">
    <cofactor evidence="2">
        <name>Ca(2+)</name>
        <dbReference type="ChEBI" id="CHEBI:29108"/>
    </cofactor>
</comment>
<feature type="compositionally biased region" description="Basic and acidic residues" evidence="14">
    <location>
        <begin position="889"/>
        <end position="902"/>
    </location>
</feature>
<keyword evidence="6 13" id="KW-0547">Nucleotide-binding</keyword>
<evidence type="ECO:0000313" key="17">
    <source>
        <dbReference type="EMBL" id="JAP91788.1"/>
    </source>
</evidence>
<sequence length="1328" mass="151532">PLGTQITVVNDGVQGFIDFNKEEKMYIPQLAFGILMTSSNYDDTEERVTGGRNGFGAKLTNIYSQQFQIEIVEGGQKYVQTWKNNMMQATEPQITKTGNKQQNYISVSFIPDYAKFQLADIGTDNLAYLSRRAFDIAGCNENLSVYLNGQELGITNFHQYVQMIFQAANPEITQNQAAIQQFAGPEETTATEGTTTTAVKKRGKPKHWTDEFVAYYEPNEYWSIALFGNELKEYQQISFVNSIFTSEGGTHVEHVIDSLIQPINAKVKDYLKKMDMKSTKELNRSQIKNNIFIVVRSLIVNPSFDSQTKTCLRTTKANVKVNCPMKVDDDKQLKDFFKVIGNMPNLMSTLAKLVSSQQEKALAKTDGSKTRNIVVPKLDDAIDAGTGNGHKCYLYLTEGDSAKSMAVEGLSKLPDGRRYNGVFPLRGKVLNVRDADSLKVTNNIEITNLKKILGLKQGADYTDPEVRKTLRYGKVVIMTDQDTDGSHIKGLLLNLFDTFWPSLLKAGYIQEFITPIVKIRKNGGRNTDEIVFYTLPEFQAWLVEHPNTNQYHIQYYKGLGTSDNKEAKEYFKQIQQNKKQFSYDALAGASLNLAFNKKLADKRKNWLREADPNGFIDNTKNIIQIGEFINKELIQYELENVKRSIPSMVDGLKPSQRKILFACFKRKLTSPIKVAQLSGYVGEHASYHHGEQSLNSAIVNLAQCFTGANNIPLLVPKGQFGSRPRGGDDSAAPRYINTMLQPITRFIFREEDDQVLNYLSDDGQLIEPEYYVPVIPMVLVNGATGIGTGWSTNVPQFNPVDLIEAIKKRLLNKTTKSERYGTTQIQPWYRGWKGNVEIEFKDINQKFVERWNFQGTFTRKNDKTLVITELPPGVWTEDFRDKIMQWTEASKEKKDKNGEKTSNRPTLHGVYDYSDNDRVEIQVEFDKTFQLTENCAKKNHPDFRAIMAMFNLEGNVRISNMMLHDGKNVLQQYKTASHIIDEFFKVRMEFYKLRKEKMLEEYREQTIIATEKARFIKMIIESNLKVQNVSNQDLCNQLWKLQFMPTRHNRIALLAGVSDAVDEEDQNQNDDAVKKAAEEILQKKTKDVHERQQFFQTIQKQPPTQVLTSIYKFLTSMAISSMTKERFNALLQEQEQTELKLKKLQLQTESDLWLNDLVALEIALGQFENNLAHDNPGNTIVVKQQEIENQVADLKEKFSSLQDKENDSDVEPELILKPKSSVDKRPSILKKSEDGEKRTKSAPKAKTEPKAKETAKDKKAKPEKGAKTAKTEKTQKEPAKKETKPKKAKKIEDSFEVSEEPEISFVDYDDEISASYVYEEVDDQNDEE</sequence>
<dbReference type="InterPro" id="IPR001154">
    <property type="entry name" value="TopoII_euk"/>
</dbReference>
<dbReference type="GO" id="GO:0005634">
    <property type="term" value="C:nucleus"/>
    <property type="evidence" value="ECO:0007669"/>
    <property type="project" value="TreeGrafter"/>
</dbReference>
<dbReference type="Pfam" id="PF16898">
    <property type="entry name" value="TOPRIM_C"/>
    <property type="match status" value="1"/>
</dbReference>
<dbReference type="GO" id="GO:0003918">
    <property type="term" value="F:DNA topoisomerase type II (double strand cut, ATP-hydrolyzing) activity"/>
    <property type="evidence" value="ECO:0007669"/>
    <property type="project" value="UniProtKB-UniRule"/>
</dbReference>
<evidence type="ECO:0000256" key="4">
    <source>
        <dbReference type="ARBA" id="ARBA00011080"/>
    </source>
</evidence>
<feature type="active site" description="O-(5'-phospho-DNA)-tyrosine intermediate" evidence="12">
    <location>
        <position position="735"/>
    </location>
</feature>
<feature type="region of interest" description="Disordered" evidence="14">
    <location>
        <begin position="889"/>
        <end position="909"/>
    </location>
</feature>
<evidence type="ECO:0000259" key="15">
    <source>
        <dbReference type="PROSITE" id="PS50880"/>
    </source>
</evidence>
<dbReference type="Gene3D" id="1.10.268.10">
    <property type="entry name" value="Topoisomerase, domain 3"/>
    <property type="match status" value="1"/>
</dbReference>
<dbReference type="GO" id="GO:0003677">
    <property type="term" value="F:DNA binding"/>
    <property type="evidence" value="ECO:0007669"/>
    <property type="project" value="UniProtKB-UniRule"/>
</dbReference>
<gene>
    <name evidence="17" type="ORF">TPC1_16487</name>
</gene>
<feature type="domain" description="Topo IIA-type catalytic" evidence="16">
    <location>
        <begin position="645"/>
        <end position="1157"/>
    </location>
</feature>
<evidence type="ECO:0000256" key="5">
    <source>
        <dbReference type="ARBA" id="ARBA00022723"/>
    </source>
</evidence>
<dbReference type="InterPro" id="IPR050634">
    <property type="entry name" value="DNA_Topoisomerase_II"/>
</dbReference>
<evidence type="ECO:0000256" key="13">
    <source>
        <dbReference type="RuleBase" id="RU362094"/>
    </source>
</evidence>
<dbReference type="GO" id="GO:0005524">
    <property type="term" value="F:ATP binding"/>
    <property type="evidence" value="ECO:0007669"/>
    <property type="project" value="UniProtKB-UniRule"/>
</dbReference>
<dbReference type="Pfam" id="PF00204">
    <property type="entry name" value="DNA_gyraseB"/>
    <property type="match status" value="1"/>
</dbReference>
<accession>A0A146K5W5</accession>
<comment type="catalytic activity">
    <reaction evidence="1 12 13">
        <text>ATP-dependent breakage, passage and rejoining of double-stranded DNA.</text>
        <dbReference type="EC" id="5.6.2.2"/>
    </reaction>
</comment>
<comment type="cofactor">
    <cofactor evidence="3">
        <name>Mg(2+)</name>
        <dbReference type="ChEBI" id="CHEBI:18420"/>
    </cofactor>
</comment>
<dbReference type="EMBL" id="GDID01004818">
    <property type="protein sequence ID" value="JAP91788.1"/>
    <property type="molecule type" value="Transcribed_RNA"/>
</dbReference>
<evidence type="ECO:0000256" key="7">
    <source>
        <dbReference type="ARBA" id="ARBA00022840"/>
    </source>
</evidence>
<keyword evidence="7 13" id="KW-0067">ATP-binding</keyword>
<dbReference type="SUPFAM" id="SSF54211">
    <property type="entry name" value="Ribosomal protein S5 domain 2-like"/>
    <property type="match status" value="1"/>
</dbReference>
<feature type="domain" description="Toprim" evidence="15">
    <location>
        <begin position="392"/>
        <end position="511"/>
    </location>
</feature>
<evidence type="ECO:0000259" key="16">
    <source>
        <dbReference type="PROSITE" id="PS52040"/>
    </source>
</evidence>
<dbReference type="InterPro" id="IPR018522">
    <property type="entry name" value="TopoIIA_CS"/>
</dbReference>
<name>A0A146K5W5_9EUKA</name>
<dbReference type="PROSITE" id="PS00177">
    <property type="entry name" value="TOPOISOMERASE_II"/>
    <property type="match status" value="1"/>
</dbReference>
<dbReference type="InterPro" id="IPR013758">
    <property type="entry name" value="Topo_IIA_A/C_ab"/>
</dbReference>
<dbReference type="InterPro" id="IPR013506">
    <property type="entry name" value="Topo_IIA_bsu_dom2"/>
</dbReference>
<dbReference type="GO" id="GO:0046872">
    <property type="term" value="F:metal ion binding"/>
    <property type="evidence" value="ECO:0007669"/>
    <property type="project" value="UniProtKB-KW"/>
</dbReference>
<dbReference type="InterPro" id="IPR013759">
    <property type="entry name" value="Topo_IIA_B_C"/>
</dbReference>
<evidence type="ECO:0000256" key="12">
    <source>
        <dbReference type="PROSITE-ProRule" id="PRU01384"/>
    </source>
</evidence>
<dbReference type="InterPro" id="IPR036890">
    <property type="entry name" value="HATPase_C_sf"/>
</dbReference>
<comment type="similarity">
    <text evidence="4 13">Belongs to the type II topoisomerase family.</text>
</comment>
<feature type="region of interest" description="Disordered" evidence="14">
    <location>
        <begin position="1199"/>
        <end position="1311"/>
    </location>
</feature>
<dbReference type="FunFam" id="3.40.50.670:FF:000001">
    <property type="entry name" value="DNA topoisomerase 2"/>
    <property type="match status" value="1"/>
</dbReference>
<keyword evidence="8" id="KW-0460">Magnesium</keyword>
<dbReference type="Pfam" id="PF01751">
    <property type="entry name" value="Toprim"/>
    <property type="match status" value="1"/>
</dbReference>
<dbReference type="PRINTS" id="PR00418">
    <property type="entry name" value="TPI2FAMILY"/>
</dbReference>
<dbReference type="SUPFAM" id="SSF55874">
    <property type="entry name" value="ATPase domain of HSP90 chaperone/DNA topoisomerase II/histidine kinase"/>
    <property type="match status" value="1"/>
</dbReference>
<organism evidence="17">
    <name type="scientific">Trepomonas sp. PC1</name>
    <dbReference type="NCBI Taxonomy" id="1076344"/>
    <lineage>
        <taxon>Eukaryota</taxon>
        <taxon>Metamonada</taxon>
        <taxon>Diplomonadida</taxon>
        <taxon>Hexamitidae</taxon>
        <taxon>Hexamitinae</taxon>
        <taxon>Trepomonas</taxon>
    </lineage>
</organism>
<dbReference type="Gene3D" id="3.30.565.10">
    <property type="entry name" value="Histidine kinase-like ATPase, C-terminal domain"/>
    <property type="match status" value="1"/>
</dbReference>
<dbReference type="GO" id="GO:0000819">
    <property type="term" value="P:sister chromatid segregation"/>
    <property type="evidence" value="ECO:0007669"/>
    <property type="project" value="TreeGrafter"/>
</dbReference>
<dbReference type="PROSITE" id="PS52040">
    <property type="entry name" value="TOPO_IIA"/>
    <property type="match status" value="1"/>
</dbReference>